<feature type="domain" description="Glutaredoxin" evidence="6">
    <location>
        <begin position="4"/>
        <end position="64"/>
    </location>
</feature>
<dbReference type="PROSITE" id="PS51354">
    <property type="entry name" value="GLUTAREDOXIN_2"/>
    <property type="match status" value="1"/>
</dbReference>
<evidence type="ECO:0000256" key="2">
    <source>
        <dbReference type="ARBA" id="ARBA00007787"/>
    </source>
</evidence>
<dbReference type="Proteomes" id="UP000199340">
    <property type="component" value="Unassembled WGS sequence"/>
</dbReference>
<sequence length="85" mass="9190">MQPVEIYTSPLCGFCHAAKRLLAQKGVTFSEIDVWANPDRKPEMIERANGGYTVPQIFIGGAHVGGCDDLYALERAGKLDPLLAG</sequence>
<dbReference type="OrthoDB" id="9814618at2"/>
<dbReference type="PANTHER" id="PTHR45694:SF18">
    <property type="entry name" value="GLUTAREDOXIN-1-RELATED"/>
    <property type="match status" value="1"/>
</dbReference>
<dbReference type="GO" id="GO:0015038">
    <property type="term" value="F:glutathione disulfide oxidoreductase activity"/>
    <property type="evidence" value="ECO:0007669"/>
    <property type="project" value="UniProtKB-UniRule"/>
</dbReference>
<dbReference type="RefSeq" id="WP_090028779.1">
    <property type="nucleotide sequence ID" value="NZ_FNEB01000005.1"/>
</dbReference>
<dbReference type="GO" id="GO:0034599">
    <property type="term" value="P:cellular response to oxidative stress"/>
    <property type="evidence" value="ECO:0007669"/>
    <property type="project" value="TreeGrafter"/>
</dbReference>
<proteinExistence type="inferred from homology"/>
<gene>
    <name evidence="7" type="ORF">SAMN05421850_105163</name>
</gene>
<accession>A0A1G8ND27</accession>
<evidence type="ECO:0000256" key="3">
    <source>
        <dbReference type="ARBA" id="ARBA00022448"/>
    </source>
</evidence>
<keyword evidence="3 5" id="KW-0813">Transport</keyword>
<dbReference type="Gene3D" id="3.40.30.10">
    <property type="entry name" value="Glutaredoxin"/>
    <property type="match status" value="1"/>
</dbReference>
<evidence type="ECO:0000256" key="4">
    <source>
        <dbReference type="ARBA" id="ARBA00022982"/>
    </source>
</evidence>
<dbReference type="InterPro" id="IPR036249">
    <property type="entry name" value="Thioredoxin-like_sf"/>
</dbReference>
<evidence type="ECO:0000313" key="8">
    <source>
        <dbReference type="Proteomes" id="UP000199340"/>
    </source>
</evidence>
<evidence type="ECO:0000313" key="7">
    <source>
        <dbReference type="EMBL" id="SDI78191.1"/>
    </source>
</evidence>
<protein>
    <recommendedName>
        <fullName evidence="5">Glutaredoxin</fullName>
    </recommendedName>
</protein>
<reference evidence="7 8" key="1">
    <citation type="submission" date="2016-10" db="EMBL/GenBank/DDBJ databases">
        <authorList>
            <person name="de Groot N.N."/>
        </authorList>
    </citation>
    <scope>NUCLEOTIDE SEQUENCE [LARGE SCALE GENOMIC DNA]</scope>
    <source>
        <strain evidence="7 8">DSM 28010</strain>
    </source>
</reference>
<dbReference type="GO" id="GO:0005737">
    <property type="term" value="C:cytoplasm"/>
    <property type="evidence" value="ECO:0007669"/>
    <property type="project" value="TreeGrafter"/>
</dbReference>
<keyword evidence="5" id="KW-0963">Cytoplasm</keyword>
<organism evidence="7 8">
    <name type="scientific">Lutimaribacter saemankumensis</name>
    <dbReference type="NCBI Taxonomy" id="490829"/>
    <lineage>
        <taxon>Bacteria</taxon>
        <taxon>Pseudomonadati</taxon>
        <taxon>Pseudomonadota</taxon>
        <taxon>Alphaproteobacteria</taxon>
        <taxon>Rhodobacterales</taxon>
        <taxon>Roseobacteraceae</taxon>
        <taxon>Lutimaribacter</taxon>
    </lineage>
</organism>
<keyword evidence="4 5" id="KW-0249">Electron transport</keyword>
<evidence type="ECO:0000259" key="6">
    <source>
        <dbReference type="Pfam" id="PF00462"/>
    </source>
</evidence>
<name>A0A1G8ND27_9RHOB</name>
<comment type="similarity">
    <text evidence="2 5">Belongs to the glutaredoxin family.</text>
</comment>
<dbReference type="InterPro" id="IPR011900">
    <property type="entry name" value="GRX_bact"/>
</dbReference>
<keyword evidence="8" id="KW-1185">Reference proteome</keyword>
<dbReference type="SUPFAM" id="SSF52833">
    <property type="entry name" value="Thioredoxin-like"/>
    <property type="match status" value="1"/>
</dbReference>
<dbReference type="CDD" id="cd03418">
    <property type="entry name" value="GRX_GRXb_1_3_like"/>
    <property type="match status" value="1"/>
</dbReference>
<dbReference type="NCBIfam" id="TIGR02181">
    <property type="entry name" value="GRX_bact"/>
    <property type="match status" value="1"/>
</dbReference>
<dbReference type="InterPro" id="IPR002109">
    <property type="entry name" value="Glutaredoxin"/>
</dbReference>
<dbReference type="GO" id="GO:0045454">
    <property type="term" value="P:cell redox homeostasis"/>
    <property type="evidence" value="ECO:0007669"/>
    <property type="project" value="InterPro"/>
</dbReference>
<dbReference type="InterPro" id="IPR014025">
    <property type="entry name" value="Glutaredoxin_subgr"/>
</dbReference>
<comment type="function">
    <text evidence="1 5">Has a glutathione-disulfide oxidoreductase activity in the presence of NADPH and glutathione reductase. Reduces low molecular weight disulfides and proteins.</text>
</comment>
<evidence type="ECO:0000256" key="5">
    <source>
        <dbReference type="RuleBase" id="RU364065"/>
    </source>
</evidence>
<dbReference type="PANTHER" id="PTHR45694">
    <property type="entry name" value="GLUTAREDOXIN 2"/>
    <property type="match status" value="1"/>
</dbReference>
<evidence type="ECO:0000256" key="1">
    <source>
        <dbReference type="ARBA" id="ARBA00002549"/>
    </source>
</evidence>
<dbReference type="Pfam" id="PF00462">
    <property type="entry name" value="Glutaredoxin"/>
    <property type="match status" value="1"/>
</dbReference>
<dbReference type="PRINTS" id="PR00160">
    <property type="entry name" value="GLUTAREDOXIN"/>
</dbReference>
<dbReference type="STRING" id="490829.SAMN05421850_105163"/>
<keyword evidence="5" id="KW-0676">Redox-active center</keyword>
<dbReference type="EMBL" id="FNEB01000005">
    <property type="protein sequence ID" value="SDI78191.1"/>
    <property type="molecule type" value="Genomic_DNA"/>
</dbReference>
<dbReference type="AlphaFoldDB" id="A0A1G8ND27"/>